<dbReference type="CDD" id="cd00038">
    <property type="entry name" value="CAP_ED"/>
    <property type="match status" value="1"/>
</dbReference>
<dbReference type="KEGG" id="fak:FUA48_15700"/>
<sequence length="191" mass="22351">MSELLLSNFALHVVLSPEEQEQVIAAVQHDTVSKRSVLLTPGEVQRRIYFVNKGCLRLFHTDKEGQQHNLCFYPENWWACDIASFFKSKKATVTIQALEDSEVYYFTLPKLEELFNSIPSLERFFRILTQNGFDMLQRRLTSSMSLTAEQRYIEFRKHYPGLELRIDQKQIASYLGITAAFLSMMRKDRNL</sequence>
<dbReference type="Gene3D" id="2.60.120.10">
    <property type="entry name" value="Jelly Rolls"/>
    <property type="match status" value="1"/>
</dbReference>
<dbReference type="RefSeq" id="WP_147584404.1">
    <property type="nucleotide sequence ID" value="NZ_CP042831.1"/>
</dbReference>
<evidence type="ECO:0000313" key="3">
    <source>
        <dbReference type="Proteomes" id="UP000321222"/>
    </source>
</evidence>
<keyword evidence="3" id="KW-1185">Reference proteome</keyword>
<dbReference type="EMBL" id="CP042831">
    <property type="protein sequence ID" value="QEE50968.1"/>
    <property type="molecule type" value="Genomic_DNA"/>
</dbReference>
<dbReference type="Proteomes" id="UP000321222">
    <property type="component" value="Chromosome"/>
</dbReference>
<evidence type="ECO:0000313" key="2">
    <source>
        <dbReference type="EMBL" id="QEE50968.1"/>
    </source>
</evidence>
<protein>
    <submittedName>
        <fullName evidence="2">Crp/Fnr family transcriptional regulator</fullName>
    </submittedName>
</protein>
<name>A0A5B9FYR4_9FLAO</name>
<organism evidence="2 3">
    <name type="scientific">Flavobacterium alkalisoli</name>
    <dbReference type="NCBI Taxonomy" id="2602769"/>
    <lineage>
        <taxon>Bacteria</taxon>
        <taxon>Pseudomonadati</taxon>
        <taxon>Bacteroidota</taxon>
        <taxon>Flavobacteriia</taxon>
        <taxon>Flavobacteriales</taxon>
        <taxon>Flavobacteriaceae</taxon>
        <taxon>Flavobacterium</taxon>
    </lineage>
</organism>
<evidence type="ECO:0000259" key="1">
    <source>
        <dbReference type="PROSITE" id="PS50042"/>
    </source>
</evidence>
<dbReference type="AlphaFoldDB" id="A0A5B9FYR4"/>
<dbReference type="OrthoDB" id="1092431at2"/>
<dbReference type="SUPFAM" id="SSF51206">
    <property type="entry name" value="cAMP-binding domain-like"/>
    <property type="match status" value="1"/>
</dbReference>
<gene>
    <name evidence="2" type="ORF">FUA48_15700</name>
</gene>
<dbReference type="PROSITE" id="PS50042">
    <property type="entry name" value="CNMP_BINDING_3"/>
    <property type="match status" value="1"/>
</dbReference>
<accession>A0A5B9FYR4</accession>
<dbReference type="Pfam" id="PF00027">
    <property type="entry name" value="cNMP_binding"/>
    <property type="match status" value="1"/>
</dbReference>
<proteinExistence type="predicted"/>
<dbReference type="InterPro" id="IPR000595">
    <property type="entry name" value="cNMP-bd_dom"/>
</dbReference>
<dbReference type="InterPro" id="IPR014710">
    <property type="entry name" value="RmlC-like_jellyroll"/>
</dbReference>
<dbReference type="InterPro" id="IPR018490">
    <property type="entry name" value="cNMP-bd_dom_sf"/>
</dbReference>
<dbReference type="SMART" id="SM00100">
    <property type="entry name" value="cNMP"/>
    <property type="match status" value="1"/>
</dbReference>
<feature type="domain" description="Cyclic nucleotide-binding" evidence="1">
    <location>
        <begin position="11"/>
        <end position="115"/>
    </location>
</feature>
<reference evidence="2 3" key="1">
    <citation type="submission" date="2019-08" db="EMBL/GenBank/DDBJ databases">
        <title>Flavobacterium alkalisoli sp. nov., isolated from rhizosphere soil of Suaeda salsa.</title>
        <authorList>
            <person name="Sun J.-Q."/>
            <person name="Xu L."/>
        </authorList>
    </citation>
    <scope>NUCLEOTIDE SEQUENCE [LARGE SCALE GENOMIC DNA]</scope>
    <source>
        <strain evidence="2 3">XS-5</strain>
    </source>
</reference>